<feature type="domain" description="HTH araC/xylS-type" evidence="4">
    <location>
        <begin position="211"/>
        <end position="310"/>
    </location>
</feature>
<keyword evidence="1" id="KW-0805">Transcription regulation</keyword>
<dbReference type="RefSeq" id="WP_231594336.1">
    <property type="nucleotide sequence ID" value="NZ_FONN01000014.1"/>
</dbReference>
<dbReference type="InterPro" id="IPR009057">
    <property type="entry name" value="Homeodomain-like_sf"/>
</dbReference>
<proteinExistence type="predicted"/>
<reference evidence="6" key="1">
    <citation type="submission" date="2016-10" db="EMBL/GenBank/DDBJ databases">
        <authorList>
            <person name="Varghese N."/>
            <person name="Submissions S."/>
        </authorList>
    </citation>
    <scope>NUCLEOTIDE SEQUENCE [LARGE SCALE GENOMIC DNA]</scope>
    <source>
        <strain evidence="6">CGMCC 1.10223</strain>
    </source>
</reference>
<dbReference type="GO" id="GO:0043565">
    <property type="term" value="F:sequence-specific DNA binding"/>
    <property type="evidence" value="ECO:0007669"/>
    <property type="project" value="InterPro"/>
</dbReference>
<dbReference type="Pfam" id="PF12833">
    <property type="entry name" value="HTH_18"/>
    <property type="match status" value="1"/>
</dbReference>
<organism evidence="5 6">
    <name type="scientific">Paenibacillus algorifonticola</name>
    <dbReference type="NCBI Taxonomy" id="684063"/>
    <lineage>
        <taxon>Bacteria</taxon>
        <taxon>Bacillati</taxon>
        <taxon>Bacillota</taxon>
        <taxon>Bacilli</taxon>
        <taxon>Bacillales</taxon>
        <taxon>Paenibacillaceae</taxon>
        <taxon>Paenibacillus</taxon>
    </lineage>
</organism>
<dbReference type="InterPro" id="IPR018062">
    <property type="entry name" value="HTH_AraC-typ_CS"/>
</dbReference>
<keyword evidence="6" id="KW-1185">Reference proteome</keyword>
<dbReference type="PANTHER" id="PTHR43280:SF28">
    <property type="entry name" value="HTH-TYPE TRANSCRIPTIONAL ACTIVATOR RHAS"/>
    <property type="match status" value="1"/>
</dbReference>
<dbReference type="InterPro" id="IPR014710">
    <property type="entry name" value="RmlC-like_jellyroll"/>
</dbReference>
<dbReference type="Pfam" id="PF02311">
    <property type="entry name" value="AraC_binding"/>
    <property type="match status" value="1"/>
</dbReference>
<evidence type="ECO:0000256" key="3">
    <source>
        <dbReference type="ARBA" id="ARBA00023163"/>
    </source>
</evidence>
<dbReference type="PROSITE" id="PS01124">
    <property type="entry name" value="HTH_ARAC_FAMILY_2"/>
    <property type="match status" value="1"/>
</dbReference>
<keyword evidence="2" id="KW-0238">DNA-binding</keyword>
<dbReference type="GO" id="GO:0003700">
    <property type="term" value="F:DNA-binding transcription factor activity"/>
    <property type="evidence" value="ECO:0007669"/>
    <property type="project" value="InterPro"/>
</dbReference>
<dbReference type="Proteomes" id="UP000183410">
    <property type="component" value="Unassembled WGS sequence"/>
</dbReference>
<evidence type="ECO:0000313" key="5">
    <source>
        <dbReference type="EMBL" id="SFF11125.1"/>
    </source>
</evidence>
<dbReference type="SUPFAM" id="SSF46689">
    <property type="entry name" value="Homeodomain-like"/>
    <property type="match status" value="2"/>
</dbReference>
<dbReference type="InterPro" id="IPR011051">
    <property type="entry name" value="RmlC_Cupin_sf"/>
</dbReference>
<dbReference type="SUPFAM" id="SSF51182">
    <property type="entry name" value="RmlC-like cupins"/>
    <property type="match status" value="1"/>
</dbReference>
<dbReference type="InterPro" id="IPR003313">
    <property type="entry name" value="AraC-bd"/>
</dbReference>
<evidence type="ECO:0000256" key="2">
    <source>
        <dbReference type="ARBA" id="ARBA00023125"/>
    </source>
</evidence>
<dbReference type="SMART" id="SM00342">
    <property type="entry name" value="HTH_ARAC"/>
    <property type="match status" value="1"/>
</dbReference>
<evidence type="ECO:0000256" key="1">
    <source>
        <dbReference type="ARBA" id="ARBA00023015"/>
    </source>
</evidence>
<protein>
    <submittedName>
        <fullName evidence="5">AraC-like ligand binding domain-containing protein</fullName>
    </submittedName>
</protein>
<name>A0A1I2G0D8_9BACL</name>
<keyword evidence="3" id="KW-0804">Transcription</keyword>
<dbReference type="EMBL" id="FONN01000014">
    <property type="protein sequence ID" value="SFF11125.1"/>
    <property type="molecule type" value="Genomic_DNA"/>
</dbReference>
<dbReference type="InterPro" id="IPR018060">
    <property type="entry name" value="HTH_AraC"/>
</dbReference>
<evidence type="ECO:0000313" key="6">
    <source>
        <dbReference type="Proteomes" id="UP000183410"/>
    </source>
</evidence>
<gene>
    <name evidence="5" type="ORF">SAMN04487969_11466</name>
</gene>
<dbReference type="Gene3D" id="2.60.120.10">
    <property type="entry name" value="Jelly Rolls"/>
    <property type="match status" value="1"/>
</dbReference>
<dbReference type="Gene3D" id="1.10.10.60">
    <property type="entry name" value="Homeodomain-like"/>
    <property type="match status" value="1"/>
</dbReference>
<dbReference type="PROSITE" id="PS00041">
    <property type="entry name" value="HTH_ARAC_FAMILY_1"/>
    <property type="match status" value="1"/>
</dbReference>
<dbReference type="PANTHER" id="PTHR43280">
    <property type="entry name" value="ARAC-FAMILY TRANSCRIPTIONAL REGULATOR"/>
    <property type="match status" value="1"/>
</dbReference>
<dbReference type="AlphaFoldDB" id="A0A1I2G0D8"/>
<accession>A0A1I2G0D8</accession>
<evidence type="ECO:0000259" key="4">
    <source>
        <dbReference type="PROSITE" id="PS01124"/>
    </source>
</evidence>
<sequence length="315" mass="36498">MQPFPYEVMRERQDALERLDLRIRWGYYDIHVLRFHLTQFLPGKIVNFHKHAEFEFHFIPQGKGTVILVDMPYALNEGMFYLTGPDVLHYQEASPDDIMDELCLHVDIIDRRLQPGPPTVTEADDWEVAEADDCISKLRTLPLFPAEDVHQAMPLFLEAYEACSRHYTGSYTTIRQNVIQILLRAVRAYDTVKEPEQAHLPTRDMKAYRYRLAMEYMQANYSGEVTLEDVADKLNLSSRHIQRVFKEAGDGQSFSATLENMRLKAVCHALAESTQSIEKIAQQAGFANANYLHAVFRKRFDMTPSEYRAQQLSIM</sequence>